<dbReference type="Gene3D" id="1.10.10.60">
    <property type="entry name" value="Homeodomain-like"/>
    <property type="match status" value="1"/>
</dbReference>
<sequence length="208" mass="22239">MDNSEDTGTRVIRHTREDVTRAALSILDELGLPDLTMRRLAAVLNVQPSALYWHFANKQSLLAAVSDSILEQLRPATATDDWRADLHAEARALRDALLAYRDGAEVVSSTLALGLGGDQAEERLAAAISRGGFDERISAAAARAVLHFILGHVSREQQHLQASSLGAAREPAGPLDDEDSAGGFEFGITLLAGGLEAYRMPGVASLRT</sequence>
<dbReference type="InterPro" id="IPR004111">
    <property type="entry name" value="Repressor_TetR_C"/>
</dbReference>
<dbReference type="PRINTS" id="PR00455">
    <property type="entry name" value="HTHTETR"/>
</dbReference>
<keyword evidence="8" id="KW-1185">Reference proteome</keyword>
<evidence type="ECO:0000256" key="3">
    <source>
        <dbReference type="ARBA" id="ARBA00023125"/>
    </source>
</evidence>
<feature type="DNA-binding region" description="H-T-H motif" evidence="5">
    <location>
        <begin position="36"/>
        <end position="55"/>
    </location>
</feature>
<dbReference type="Pfam" id="PF00440">
    <property type="entry name" value="TetR_N"/>
    <property type="match status" value="1"/>
</dbReference>
<dbReference type="InterPro" id="IPR001647">
    <property type="entry name" value="HTH_TetR"/>
</dbReference>
<evidence type="ECO:0000256" key="4">
    <source>
        <dbReference type="ARBA" id="ARBA00023163"/>
    </source>
</evidence>
<dbReference type="InterPro" id="IPR009057">
    <property type="entry name" value="Homeodomain-like_sf"/>
</dbReference>
<proteinExistence type="predicted"/>
<dbReference type="PANTHER" id="PTHR30055">
    <property type="entry name" value="HTH-TYPE TRANSCRIPTIONAL REGULATOR RUTR"/>
    <property type="match status" value="1"/>
</dbReference>
<dbReference type="PANTHER" id="PTHR30055:SF151">
    <property type="entry name" value="TRANSCRIPTIONAL REGULATORY PROTEIN"/>
    <property type="match status" value="1"/>
</dbReference>
<evidence type="ECO:0000256" key="1">
    <source>
        <dbReference type="ARBA" id="ARBA00022491"/>
    </source>
</evidence>
<dbReference type="EMBL" id="JAAGWY010000001">
    <property type="protein sequence ID" value="NEN05754.1"/>
    <property type="molecule type" value="Genomic_DNA"/>
</dbReference>
<dbReference type="SUPFAM" id="SSF46689">
    <property type="entry name" value="Homeodomain-like"/>
    <property type="match status" value="1"/>
</dbReference>
<keyword evidence="4" id="KW-0804">Transcription</keyword>
<dbReference type="InterPro" id="IPR050109">
    <property type="entry name" value="HTH-type_TetR-like_transc_reg"/>
</dbReference>
<dbReference type="GO" id="GO:0045892">
    <property type="term" value="P:negative regulation of DNA-templated transcription"/>
    <property type="evidence" value="ECO:0007669"/>
    <property type="project" value="InterPro"/>
</dbReference>
<dbReference type="InterPro" id="IPR003012">
    <property type="entry name" value="Tet_transcr_reg_TetR"/>
</dbReference>
<keyword evidence="1" id="KW-0678">Repressor</keyword>
<keyword evidence="2" id="KW-0805">Transcription regulation</keyword>
<evidence type="ECO:0000259" key="6">
    <source>
        <dbReference type="PROSITE" id="PS50977"/>
    </source>
</evidence>
<evidence type="ECO:0000313" key="8">
    <source>
        <dbReference type="Proteomes" id="UP000474967"/>
    </source>
</evidence>
<dbReference type="GO" id="GO:0046677">
    <property type="term" value="P:response to antibiotic"/>
    <property type="evidence" value="ECO:0007669"/>
    <property type="project" value="InterPro"/>
</dbReference>
<dbReference type="RefSeq" id="WP_163288927.1">
    <property type="nucleotide sequence ID" value="NZ_JAAGWY010000001.1"/>
</dbReference>
<dbReference type="PROSITE" id="PS50977">
    <property type="entry name" value="HTH_TETR_2"/>
    <property type="match status" value="1"/>
</dbReference>
<dbReference type="Gene3D" id="1.10.357.10">
    <property type="entry name" value="Tetracycline Repressor, domain 2"/>
    <property type="match status" value="1"/>
</dbReference>
<dbReference type="AlphaFoldDB" id="A0A6L9XXH8"/>
<dbReference type="GO" id="GO:0000976">
    <property type="term" value="F:transcription cis-regulatory region binding"/>
    <property type="evidence" value="ECO:0007669"/>
    <property type="project" value="TreeGrafter"/>
</dbReference>
<dbReference type="GO" id="GO:0003700">
    <property type="term" value="F:DNA-binding transcription factor activity"/>
    <property type="evidence" value="ECO:0007669"/>
    <property type="project" value="TreeGrafter"/>
</dbReference>
<dbReference type="Proteomes" id="UP000474967">
    <property type="component" value="Unassembled WGS sequence"/>
</dbReference>
<comment type="caution">
    <text evidence="7">The sequence shown here is derived from an EMBL/GenBank/DDBJ whole genome shotgun (WGS) entry which is preliminary data.</text>
</comment>
<dbReference type="Pfam" id="PF02909">
    <property type="entry name" value="TetR_C_1"/>
    <property type="match status" value="1"/>
</dbReference>
<dbReference type="SUPFAM" id="SSF48498">
    <property type="entry name" value="Tetracyclin repressor-like, C-terminal domain"/>
    <property type="match status" value="1"/>
</dbReference>
<evidence type="ECO:0000313" key="7">
    <source>
        <dbReference type="EMBL" id="NEN05754.1"/>
    </source>
</evidence>
<protein>
    <submittedName>
        <fullName evidence="7">TetR family transcriptional regulator</fullName>
    </submittedName>
</protein>
<evidence type="ECO:0000256" key="5">
    <source>
        <dbReference type="PROSITE-ProRule" id="PRU00335"/>
    </source>
</evidence>
<gene>
    <name evidence="7" type="ORF">G3T36_07695</name>
</gene>
<accession>A0A6L9XXH8</accession>
<dbReference type="PRINTS" id="PR00400">
    <property type="entry name" value="TETREPRESSOR"/>
</dbReference>
<name>A0A6L9XXH8_9MICO</name>
<evidence type="ECO:0000256" key="2">
    <source>
        <dbReference type="ARBA" id="ARBA00023015"/>
    </source>
</evidence>
<feature type="domain" description="HTH tetR-type" evidence="6">
    <location>
        <begin position="13"/>
        <end position="73"/>
    </location>
</feature>
<keyword evidence="3 5" id="KW-0238">DNA-binding</keyword>
<reference evidence="7 8" key="1">
    <citation type="journal article" date="2014" name="J. Microbiol.">
        <title>Diaminobutyricibacter tongyongensis gen. nov., sp. nov. and Homoserinibacter gongjuensis gen. nov., sp. nov. belong to the family Microbacteriaceae.</title>
        <authorList>
            <person name="Kim S.J."/>
            <person name="Ahn J.H."/>
            <person name="Weon H.Y."/>
            <person name="Hamada M."/>
            <person name="Suzuki K."/>
            <person name="Kwon S.W."/>
        </authorList>
    </citation>
    <scope>NUCLEOTIDE SEQUENCE [LARGE SCALE GENOMIC DNA]</scope>
    <source>
        <strain evidence="7 8">NBRC 108724</strain>
    </source>
</reference>
<dbReference type="InterPro" id="IPR036271">
    <property type="entry name" value="Tet_transcr_reg_TetR-rel_C_sf"/>
</dbReference>
<organism evidence="7 8">
    <name type="scientific">Leifsonia tongyongensis</name>
    <dbReference type="NCBI Taxonomy" id="1268043"/>
    <lineage>
        <taxon>Bacteria</taxon>
        <taxon>Bacillati</taxon>
        <taxon>Actinomycetota</taxon>
        <taxon>Actinomycetes</taxon>
        <taxon>Micrococcales</taxon>
        <taxon>Microbacteriaceae</taxon>
        <taxon>Leifsonia</taxon>
    </lineage>
</organism>